<evidence type="ECO:0000313" key="2">
    <source>
        <dbReference type="Proteomes" id="UP001595190"/>
    </source>
</evidence>
<gene>
    <name evidence="1" type="ORF">ACETRX_35760</name>
</gene>
<organism evidence="1 2">
    <name type="scientific">Labrys neptuniae</name>
    <dbReference type="NCBI Taxonomy" id="376174"/>
    <lineage>
        <taxon>Bacteria</taxon>
        <taxon>Pseudomonadati</taxon>
        <taxon>Pseudomonadota</taxon>
        <taxon>Alphaproteobacteria</taxon>
        <taxon>Hyphomicrobiales</taxon>
        <taxon>Xanthobacteraceae</taxon>
        <taxon>Labrys</taxon>
    </lineage>
</organism>
<dbReference type="Pfam" id="PF06169">
    <property type="entry name" value="DUF982"/>
    <property type="match status" value="1"/>
</dbReference>
<protein>
    <submittedName>
        <fullName evidence="1">DUF982 domain-containing protein</fullName>
    </submittedName>
</protein>
<dbReference type="EMBL" id="JBHGPK010000057">
    <property type="protein sequence ID" value="MFC2254974.1"/>
    <property type="molecule type" value="Genomic_DNA"/>
</dbReference>
<dbReference type="RefSeq" id="WP_394315560.1">
    <property type="nucleotide sequence ID" value="NZ_JBHGPK010000057.1"/>
</dbReference>
<sequence length="99" mass="10939">MSEISFHHPVSFRLGRGRVVVVRSVQEALDFLDNRWPEVGDDLYIAARYACLEALIDASKAKAARYAFIDALGEAGLEPAFEFGFMAAMAASSRHRMSS</sequence>
<dbReference type="Proteomes" id="UP001595190">
    <property type="component" value="Unassembled WGS sequence"/>
</dbReference>
<name>A0ABV6ZS22_9HYPH</name>
<comment type="caution">
    <text evidence="1">The sequence shown here is derived from an EMBL/GenBank/DDBJ whole genome shotgun (WGS) entry which is preliminary data.</text>
</comment>
<dbReference type="InterPro" id="IPR010385">
    <property type="entry name" value="DUF982"/>
</dbReference>
<accession>A0ABV6ZS22</accession>
<proteinExistence type="predicted"/>
<evidence type="ECO:0000313" key="1">
    <source>
        <dbReference type="EMBL" id="MFC2254974.1"/>
    </source>
</evidence>
<dbReference type="Gene3D" id="6.10.250.730">
    <property type="match status" value="1"/>
</dbReference>
<reference evidence="1 2" key="1">
    <citation type="submission" date="2024-09" db="EMBL/GenBank/DDBJ databases">
        <title>Description of Labrys sedimenti sp. nov., isolated from a diclofenac-degrading enrichment culture, and genome-based reclassification of Labrys portucalensis as a later heterotypic synonym of Labrys neptuniae.</title>
        <authorList>
            <person name="Tancsics A."/>
            <person name="Csepanyi A."/>
        </authorList>
    </citation>
    <scope>NUCLEOTIDE SEQUENCE [LARGE SCALE GENOMIC DNA]</scope>
    <source>
        <strain evidence="1 2">LMG 23412</strain>
    </source>
</reference>